<dbReference type="InterPro" id="IPR033403">
    <property type="entry name" value="DUF5110"/>
</dbReference>
<dbReference type="Pfam" id="PF01055">
    <property type="entry name" value="Glyco_hydro_31_2nd"/>
    <property type="match status" value="1"/>
</dbReference>
<keyword evidence="3" id="KW-0732">Signal</keyword>
<keyword evidence="2" id="KW-0378">Hydrolase</keyword>
<dbReference type="SUPFAM" id="SSF51445">
    <property type="entry name" value="(Trans)glycosidases"/>
    <property type="match status" value="1"/>
</dbReference>
<dbReference type="InterPro" id="IPR000322">
    <property type="entry name" value="Glyco_hydro_31_TIM"/>
</dbReference>
<sequence>MKKLFLILGICLVQVLQAQNLRKNIAYEDEHVRFTVIADGAVRLEYAPDGQFVDAKSFVAVEREYPAAEYKVKKGAWIEISTPKMILRYKRNSGAFSASNLSIRSPKNTAAPFAWKPGMKQTGNLKGTYRTLDGYDGDTYIYDENRPKIPLEDGLLATDGWTLIDDSANFLFDGDKEWEWVKERSAKGGQDWYFLAYGHDYKSALRDFTLFAGKIPMPPRYAFGYWWSRYWTYSDKELRSLVNKFRAYDIPLDVLVIDIDWHYLEGDRGGWTGWTWNRNLFPDPQKFLAWFDEEGIRSTFNLHPADGVKCGEDNYAAVARDMDIDPASKQTVPWVSSDKKFITSMFRNILSPMEKDGVDFWWLDWQQSLYDAKLGGLSNTWWLNYVFFSNMEKNRDVRPMLYHRWGGLGNHRYQIGFSGDTSISWASLDFQPYFNSTASNVLYGYWSHDIGGHHMADSIDPELYIRWMQFGALSPILRTHSTKSGVLKKEVWNFVPEYADILRHVIRQRYMLAPYIYTMARNAYETGLSLCRPMYYDWPEAEEAYAFRNQYMFGEDILVAPITASGKDGYTTLKVWLPEGEWYEWQTGTLLPGDCIVERSFALDEYPVYVKAGALLPMYNDAVKNLNANDEEVVLTVFPGGNGEFSMYEDNGDDKNYATEFAVTPLRSIREGNTLTVSVGKRTGTYKDMPAARKFSVKVLASTAPVAVTVNGAKADWTYDGEDFSLIVNIPETNCAAEKVVCIKYDDTEVDFNGLSSAARRLARAMEEFKYTVTDKPWDISWHYSYTDEFGSMGVLGEAVQYAPERIPALVGAFRKAWDDLPAVLERQQLSKEEAEWFLARIGRR</sequence>
<dbReference type="PANTHER" id="PTHR43863">
    <property type="entry name" value="HYDROLASE, PUTATIVE (AFU_ORTHOLOGUE AFUA_1G03140)-RELATED"/>
    <property type="match status" value="1"/>
</dbReference>
<evidence type="ECO:0000313" key="8">
    <source>
        <dbReference type="Proteomes" id="UP000322940"/>
    </source>
</evidence>
<keyword evidence="2" id="KW-0326">Glycosidase</keyword>
<dbReference type="InterPro" id="IPR048395">
    <property type="entry name" value="Glyco_hydro_31_C"/>
</dbReference>
<feature type="domain" description="Glycosyl hydrolase family 31 C-terminal" evidence="6">
    <location>
        <begin position="527"/>
        <end position="615"/>
    </location>
</feature>
<dbReference type="AlphaFoldDB" id="A0A5B3GYJ7"/>
<evidence type="ECO:0000256" key="1">
    <source>
        <dbReference type="ARBA" id="ARBA00007806"/>
    </source>
</evidence>
<dbReference type="GO" id="GO:0004553">
    <property type="term" value="F:hydrolase activity, hydrolyzing O-glycosyl compounds"/>
    <property type="evidence" value="ECO:0007669"/>
    <property type="project" value="InterPro"/>
</dbReference>
<dbReference type="SUPFAM" id="SSF51011">
    <property type="entry name" value="Glycosyl hydrolase domain"/>
    <property type="match status" value="1"/>
</dbReference>
<reference evidence="7 8" key="1">
    <citation type="journal article" date="2019" name="Nat. Med.">
        <title>A library of human gut bacterial isolates paired with longitudinal multiomics data enables mechanistic microbiome research.</title>
        <authorList>
            <person name="Poyet M."/>
            <person name="Groussin M."/>
            <person name="Gibbons S.M."/>
            <person name="Avila-Pacheco J."/>
            <person name="Jiang X."/>
            <person name="Kearney S.M."/>
            <person name="Perrotta A.R."/>
            <person name="Berdy B."/>
            <person name="Zhao S."/>
            <person name="Lieberman T.D."/>
            <person name="Swanson P.K."/>
            <person name="Smith M."/>
            <person name="Roesemann S."/>
            <person name="Alexander J.E."/>
            <person name="Rich S.A."/>
            <person name="Livny J."/>
            <person name="Vlamakis H."/>
            <person name="Clish C."/>
            <person name="Bullock K."/>
            <person name="Deik A."/>
            <person name="Scott J."/>
            <person name="Pierce K.A."/>
            <person name="Xavier R.J."/>
            <person name="Alm E.J."/>
        </authorList>
    </citation>
    <scope>NUCLEOTIDE SEQUENCE [LARGE SCALE GENOMIC DNA]</scope>
    <source>
        <strain evidence="7 8">BIOML-A266</strain>
    </source>
</reference>
<comment type="caution">
    <text evidence="7">The sequence shown here is derived from an EMBL/GenBank/DDBJ whole genome shotgun (WGS) entry which is preliminary data.</text>
</comment>
<proteinExistence type="inferred from homology"/>
<feature type="signal peptide" evidence="3">
    <location>
        <begin position="1"/>
        <end position="18"/>
    </location>
</feature>
<dbReference type="Gene3D" id="2.60.40.1180">
    <property type="entry name" value="Golgi alpha-mannosidase II"/>
    <property type="match status" value="2"/>
</dbReference>
<dbReference type="PANTHER" id="PTHR43863:SF2">
    <property type="entry name" value="MALTASE-GLUCOAMYLASE"/>
    <property type="match status" value="1"/>
</dbReference>
<dbReference type="CDD" id="cd06595">
    <property type="entry name" value="GH31_u1"/>
    <property type="match status" value="1"/>
</dbReference>
<evidence type="ECO:0000259" key="4">
    <source>
        <dbReference type="Pfam" id="PF01055"/>
    </source>
</evidence>
<dbReference type="Pfam" id="PF21365">
    <property type="entry name" value="Glyco_hydro_31_3rd"/>
    <property type="match status" value="1"/>
</dbReference>
<dbReference type="EMBL" id="VVXH01000007">
    <property type="protein sequence ID" value="KAA2378600.1"/>
    <property type="molecule type" value="Genomic_DNA"/>
</dbReference>
<organism evidence="7 8">
    <name type="scientific">Alistipes onderdonkii</name>
    <dbReference type="NCBI Taxonomy" id="328813"/>
    <lineage>
        <taxon>Bacteria</taxon>
        <taxon>Pseudomonadati</taxon>
        <taxon>Bacteroidota</taxon>
        <taxon>Bacteroidia</taxon>
        <taxon>Bacteroidales</taxon>
        <taxon>Rikenellaceae</taxon>
        <taxon>Alistipes</taxon>
    </lineage>
</organism>
<accession>A0A5B3GYJ7</accession>
<evidence type="ECO:0000256" key="3">
    <source>
        <dbReference type="SAM" id="SignalP"/>
    </source>
</evidence>
<gene>
    <name evidence="7" type="ORF">F2Y10_09275</name>
</gene>
<dbReference type="InterPro" id="IPR051816">
    <property type="entry name" value="Glycosyl_Hydrolase_31"/>
</dbReference>
<feature type="domain" description="Glycoside hydrolase family 31 TIM barrel" evidence="4">
    <location>
        <begin position="216"/>
        <end position="519"/>
    </location>
</feature>
<evidence type="ECO:0000313" key="7">
    <source>
        <dbReference type="EMBL" id="KAA2378600.1"/>
    </source>
</evidence>
<dbReference type="GO" id="GO:0005975">
    <property type="term" value="P:carbohydrate metabolic process"/>
    <property type="evidence" value="ECO:0007669"/>
    <property type="project" value="InterPro"/>
</dbReference>
<dbReference type="Gene3D" id="3.20.20.80">
    <property type="entry name" value="Glycosidases"/>
    <property type="match status" value="1"/>
</dbReference>
<feature type="domain" description="DUF5110" evidence="5">
    <location>
        <begin position="634"/>
        <end position="700"/>
    </location>
</feature>
<name>A0A5B3GYJ7_9BACT</name>
<evidence type="ECO:0000259" key="5">
    <source>
        <dbReference type="Pfam" id="PF17137"/>
    </source>
</evidence>
<comment type="similarity">
    <text evidence="1 2">Belongs to the glycosyl hydrolase 31 family.</text>
</comment>
<evidence type="ECO:0000259" key="6">
    <source>
        <dbReference type="Pfam" id="PF21365"/>
    </source>
</evidence>
<evidence type="ECO:0000256" key="2">
    <source>
        <dbReference type="RuleBase" id="RU361185"/>
    </source>
</evidence>
<feature type="chain" id="PRO_5024314717" evidence="3">
    <location>
        <begin position="19"/>
        <end position="845"/>
    </location>
</feature>
<dbReference type="Pfam" id="PF17137">
    <property type="entry name" value="DUF5110"/>
    <property type="match status" value="1"/>
</dbReference>
<dbReference type="InterPro" id="IPR013780">
    <property type="entry name" value="Glyco_hydro_b"/>
</dbReference>
<protein>
    <submittedName>
        <fullName evidence="7">DUF5110 domain-containing protein</fullName>
    </submittedName>
</protein>
<dbReference type="Proteomes" id="UP000322940">
    <property type="component" value="Unassembled WGS sequence"/>
</dbReference>
<dbReference type="RefSeq" id="WP_130065133.1">
    <property type="nucleotide sequence ID" value="NZ_RCXC01000008.1"/>
</dbReference>
<dbReference type="InterPro" id="IPR017853">
    <property type="entry name" value="GH"/>
</dbReference>